<accession>A0A1H9DSX0</accession>
<evidence type="ECO:0000313" key="1">
    <source>
        <dbReference type="EMBL" id="SEQ16535.1"/>
    </source>
</evidence>
<keyword evidence="2" id="KW-1185">Reference proteome</keyword>
<name>A0A1H9DSX0_9BACI</name>
<dbReference type="STRING" id="571933.SAMN05216362_107105"/>
<dbReference type="AlphaFoldDB" id="A0A1H9DSX0"/>
<evidence type="ECO:0000313" key="2">
    <source>
        <dbReference type="Proteomes" id="UP000199427"/>
    </source>
</evidence>
<organism evidence="1 2">
    <name type="scientific">Piscibacillus halophilus</name>
    <dbReference type="NCBI Taxonomy" id="571933"/>
    <lineage>
        <taxon>Bacteria</taxon>
        <taxon>Bacillati</taxon>
        <taxon>Bacillota</taxon>
        <taxon>Bacilli</taxon>
        <taxon>Bacillales</taxon>
        <taxon>Bacillaceae</taxon>
        <taxon>Piscibacillus</taxon>
    </lineage>
</organism>
<proteinExistence type="predicted"/>
<dbReference type="Proteomes" id="UP000199427">
    <property type="component" value="Unassembled WGS sequence"/>
</dbReference>
<reference evidence="1 2" key="1">
    <citation type="submission" date="2016-10" db="EMBL/GenBank/DDBJ databases">
        <authorList>
            <person name="de Groot N.N."/>
        </authorList>
    </citation>
    <scope>NUCLEOTIDE SEQUENCE [LARGE SCALE GENOMIC DNA]</scope>
    <source>
        <strain evidence="1 2">DSM 21633</strain>
    </source>
</reference>
<protein>
    <submittedName>
        <fullName evidence="1">Uncharacterized protein</fullName>
    </submittedName>
</protein>
<gene>
    <name evidence="1" type="ORF">SAMN05216362_107105</name>
</gene>
<sequence>MKQVRIHSDYQNIGGSHFVKIVKGDKRII</sequence>
<dbReference type="EMBL" id="FOES01000007">
    <property type="protein sequence ID" value="SEQ16535.1"/>
    <property type="molecule type" value="Genomic_DNA"/>
</dbReference>